<dbReference type="EMBL" id="UHDK01000001">
    <property type="protein sequence ID" value="SUM32273.1"/>
    <property type="molecule type" value="Genomic_DNA"/>
</dbReference>
<keyword evidence="12" id="KW-0560">Oxidoreductase</keyword>
<feature type="transmembrane region" description="Helical" evidence="10">
    <location>
        <begin position="121"/>
        <end position="137"/>
    </location>
</feature>
<reference evidence="12 13" key="1">
    <citation type="submission" date="2018-06" db="EMBL/GenBank/DDBJ databases">
        <authorList>
            <consortium name="Pathogen Informatics"/>
            <person name="Doyle S."/>
        </authorList>
    </citation>
    <scope>NUCLEOTIDE SEQUENCE [LARGE SCALE GENOMIC DNA]</scope>
    <source>
        <strain evidence="12 13">NCTC12195</strain>
    </source>
</reference>
<evidence type="ECO:0000259" key="11">
    <source>
        <dbReference type="Pfam" id="PF00361"/>
    </source>
</evidence>
<evidence type="ECO:0000256" key="6">
    <source>
        <dbReference type="ARBA" id="ARBA00022989"/>
    </source>
</evidence>
<keyword evidence="4" id="KW-1003">Cell membrane</keyword>
<evidence type="ECO:0000313" key="13">
    <source>
        <dbReference type="Proteomes" id="UP000255277"/>
    </source>
</evidence>
<dbReference type="Pfam" id="PF00361">
    <property type="entry name" value="Proton_antipo_M"/>
    <property type="match status" value="1"/>
</dbReference>
<comment type="subcellular location">
    <subcellularLocation>
        <location evidence="1">Cell membrane</location>
        <topology evidence="1">Multi-pass membrane protein</topology>
    </subcellularLocation>
    <subcellularLocation>
        <location evidence="9">Membrane</location>
        <topology evidence="9">Multi-pass membrane protein</topology>
    </subcellularLocation>
</comment>
<proteinExistence type="inferred from homology"/>
<keyword evidence="8 10" id="KW-0472">Membrane</keyword>
<feature type="transmembrane region" description="Helical" evidence="10">
    <location>
        <begin position="92"/>
        <end position="115"/>
    </location>
</feature>
<evidence type="ECO:0000256" key="9">
    <source>
        <dbReference type="RuleBase" id="RU000320"/>
    </source>
</evidence>
<dbReference type="InterPro" id="IPR050586">
    <property type="entry name" value="CPA3_Na-H_Antiporter_D"/>
</dbReference>
<keyword evidence="3" id="KW-0050">Antiport</keyword>
<keyword evidence="7" id="KW-0406">Ion transport</keyword>
<evidence type="ECO:0000256" key="7">
    <source>
        <dbReference type="ARBA" id="ARBA00023065"/>
    </source>
</evidence>
<protein>
    <submittedName>
        <fullName evidence="12">Monovalent cation/H+ antiporter subunit D</fullName>
        <ecNumber evidence="12">1.6.5.3</ecNumber>
    </submittedName>
</protein>
<evidence type="ECO:0000256" key="3">
    <source>
        <dbReference type="ARBA" id="ARBA00022449"/>
    </source>
</evidence>
<feature type="transmembrane region" description="Helical" evidence="10">
    <location>
        <begin position="49"/>
        <end position="71"/>
    </location>
</feature>
<dbReference type="GO" id="GO:0005886">
    <property type="term" value="C:plasma membrane"/>
    <property type="evidence" value="ECO:0007669"/>
    <property type="project" value="UniProtKB-SubCell"/>
</dbReference>
<evidence type="ECO:0000256" key="1">
    <source>
        <dbReference type="ARBA" id="ARBA00004651"/>
    </source>
</evidence>
<gene>
    <name evidence="12" type="primary">mnhD1_3</name>
    <name evidence="12" type="ORF">NCTC12195_01715</name>
</gene>
<dbReference type="GO" id="GO:0006811">
    <property type="term" value="P:monoatomic ion transport"/>
    <property type="evidence" value="ECO:0007669"/>
    <property type="project" value="UniProtKB-KW"/>
</dbReference>
<feature type="domain" description="NADH:quinone oxidoreductase/Mrp antiporter transmembrane" evidence="11">
    <location>
        <begin position="14"/>
        <end position="133"/>
    </location>
</feature>
<accession>A0A380FFK9</accession>
<sequence length="146" mass="16249">MFMLTGVIGSFITGDIFNLFVFFEVFLMSSYILLVIGGTKVQLSETIKYVLVNVTSSAFFVIAVAMLYSVVGTLNLADISQKLSELSAHDKGMVSIIFIMFIFVFATKAGVFPMYIWLPGAYYAPPVAIIAFFWCFINKGRRLCNS</sequence>
<feature type="transmembrane region" description="Helical" evidence="10">
    <location>
        <begin position="16"/>
        <end position="37"/>
    </location>
</feature>
<dbReference type="GO" id="GO:0016491">
    <property type="term" value="F:oxidoreductase activity"/>
    <property type="evidence" value="ECO:0007669"/>
    <property type="project" value="UniProtKB-KW"/>
</dbReference>
<dbReference type="AlphaFoldDB" id="A0A380FFK9"/>
<dbReference type="PANTHER" id="PTHR42703:SF1">
    <property type="entry name" value="NA(+)_H(+) ANTIPORTER SUBUNIT D1"/>
    <property type="match status" value="1"/>
</dbReference>
<name>A0A380FFK9_STAGA</name>
<dbReference type="STRING" id="1293.SH09_11425"/>
<dbReference type="GO" id="GO:0015297">
    <property type="term" value="F:antiporter activity"/>
    <property type="evidence" value="ECO:0007669"/>
    <property type="project" value="UniProtKB-KW"/>
</dbReference>
<evidence type="ECO:0000256" key="10">
    <source>
        <dbReference type="SAM" id="Phobius"/>
    </source>
</evidence>
<keyword evidence="5 9" id="KW-0812">Transmembrane</keyword>
<dbReference type="Proteomes" id="UP000255277">
    <property type="component" value="Unassembled WGS sequence"/>
</dbReference>
<evidence type="ECO:0000256" key="8">
    <source>
        <dbReference type="ARBA" id="ARBA00023136"/>
    </source>
</evidence>
<evidence type="ECO:0000256" key="4">
    <source>
        <dbReference type="ARBA" id="ARBA00022475"/>
    </source>
</evidence>
<dbReference type="InterPro" id="IPR001750">
    <property type="entry name" value="ND/Mrp_TM"/>
</dbReference>
<comment type="similarity">
    <text evidence="2">Belongs to the CPA3 antiporters (TC 2.A.63) subunit D family.</text>
</comment>
<organism evidence="12 13">
    <name type="scientific">Staphylococcus gallinarum</name>
    <dbReference type="NCBI Taxonomy" id="1293"/>
    <lineage>
        <taxon>Bacteria</taxon>
        <taxon>Bacillati</taxon>
        <taxon>Bacillota</taxon>
        <taxon>Bacilli</taxon>
        <taxon>Bacillales</taxon>
        <taxon>Staphylococcaceae</taxon>
        <taxon>Staphylococcus</taxon>
    </lineage>
</organism>
<keyword evidence="6 10" id="KW-1133">Transmembrane helix</keyword>
<dbReference type="PANTHER" id="PTHR42703">
    <property type="entry name" value="NADH DEHYDROGENASE"/>
    <property type="match status" value="1"/>
</dbReference>
<evidence type="ECO:0000256" key="2">
    <source>
        <dbReference type="ARBA" id="ARBA00005346"/>
    </source>
</evidence>
<dbReference type="EC" id="1.6.5.3" evidence="12"/>
<keyword evidence="3" id="KW-0813">Transport</keyword>
<evidence type="ECO:0000256" key="5">
    <source>
        <dbReference type="ARBA" id="ARBA00022692"/>
    </source>
</evidence>
<evidence type="ECO:0000313" key="12">
    <source>
        <dbReference type="EMBL" id="SUM32273.1"/>
    </source>
</evidence>